<dbReference type="InterPro" id="IPR011047">
    <property type="entry name" value="Quinoprotein_ADH-like_sf"/>
</dbReference>
<dbReference type="InterPro" id="IPR015943">
    <property type="entry name" value="WD40/YVTN_repeat-like_dom_sf"/>
</dbReference>
<feature type="domain" description="Pyrrolo-quinoline quinone repeat" evidence="3">
    <location>
        <begin position="82"/>
        <end position="159"/>
    </location>
</feature>
<dbReference type="PANTHER" id="PTHR34512:SF30">
    <property type="entry name" value="OUTER MEMBRANE PROTEIN ASSEMBLY FACTOR BAMB"/>
    <property type="match status" value="1"/>
</dbReference>
<organism evidence="4 5">
    <name type="scientific">Asanoa hainanensis</name>
    <dbReference type="NCBI Taxonomy" id="560556"/>
    <lineage>
        <taxon>Bacteria</taxon>
        <taxon>Bacillati</taxon>
        <taxon>Actinomycetota</taxon>
        <taxon>Actinomycetes</taxon>
        <taxon>Micromonosporales</taxon>
        <taxon>Micromonosporaceae</taxon>
        <taxon>Asanoa</taxon>
    </lineage>
</organism>
<feature type="region of interest" description="Disordered" evidence="1">
    <location>
        <begin position="1"/>
        <end position="21"/>
    </location>
</feature>
<dbReference type="AlphaFoldDB" id="A0A239IRJ3"/>
<dbReference type="SUPFAM" id="SSF50998">
    <property type="entry name" value="Quinoprotein alcohol dehydrogenase-like"/>
    <property type="match status" value="1"/>
</dbReference>
<dbReference type="RefSeq" id="WP_089245643.1">
    <property type="nucleotide sequence ID" value="NZ_FZPH01000002.1"/>
</dbReference>
<evidence type="ECO:0000259" key="3">
    <source>
        <dbReference type="Pfam" id="PF13360"/>
    </source>
</evidence>
<evidence type="ECO:0000256" key="2">
    <source>
        <dbReference type="SAM" id="Phobius"/>
    </source>
</evidence>
<dbReference type="Pfam" id="PF13360">
    <property type="entry name" value="PQQ_2"/>
    <property type="match status" value="2"/>
</dbReference>
<dbReference type="InterPro" id="IPR002372">
    <property type="entry name" value="PQQ_rpt_dom"/>
</dbReference>
<feature type="transmembrane region" description="Helical" evidence="2">
    <location>
        <begin position="47"/>
        <end position="67"/>
    </location>
</feature>
<name>A0A239IRJ3_9ACTN</name>
<evidence type="ECO:0000313" key="5">
    <source>
        <dbReference type="Proteomes" id="UP000198362"/>
    </source>
</evidence>
<dbReference type="Gene3D" id="2.130.10.10">
    <property type="entry name" value="YVTN repeat-like/Quinoprotein amine dehydrogenase"/>
    <property type="match status" value="1"/>
</dbReference>
<gene>
    <name evidence="4" type="ORF">SAMN05421812_102526</name>
</gene>
<proteinExistence type="predicted"/>
<keyword evidence="2" id="KW-0812">Transmembrane</keyword>
<evidence type="ECO:0000256" key="1">
    <source>
        <dbReference type="SAM" id="MobiDB-lite"/>
    </source>
</evidence>
<protein>
    <submittedName>
        <fullName evidence="4">PQQ-like domain-containing protein</fullName>
    </submittedName>
</protein>
<reference evidence="4 5" key="1">
    <citation type="submission" date="2017-06" db="EMBL/GenBank/DDBJ databases">
        <authorList>
            <person name="Kim H.J."/>
            <person name="Triplett B.A."/>
        </authorList>
    </citation>
    <scope>NUCLEOTIDE SEQUENCE [LARGE SCALE GENOMIC DNA]</scope>
    <source>
        <strain evidence="4 5">CGMCC 4.5593</strain>
    </source>
</reference>
<dbReference type="OrthoDB" id="3343890at2"/>
<keyword evidence="2" id="KW-1133">Transmembrane helix</keyword>
<feature type="domain" description="Pyrrolo-quinoline quinone repeat" evidence="3">
    <location>
        <begin position="184"/>
        <end position="358"/>
    </location>
</feature>
<keyword evidence="5" id="KW-1185">Reference proteome</keyword>
<keyword evidence="2" id="KW-0472">Membrane</keyword>
<dbReference type="PANTHER" id="PTHR34512">
    <property type="entry name" value="CELL SURFACE PROTEIN"/>
    <property type="match status" value="1"/>
</dbReference>
<sequence length="432" mass="46421">MTSRGEVGNRPAAGTGPAGRHARVIEIERDTDWQPPEPRPWRTRTRVAAAAAVGCAVAATVYFAGVVRPDSLEPVFVRAGTAEAMALDSGRAYVSGNNTVRAYRLSDGTQLWSRRVVGLASLFVLAGDRLGIATVDVGQRPTVEVLDAATGAVRWQRQTRFVGRTGDVLVVNGPMDGDAIPLRGLAVADGTPLWTVEMEPTAVVAGVAGPLHSDQVEVVADRLRIRDLNSGKIVAEVPRQTTAATVSATVAGNTAIVVDDENMISAYDAGDGRRLWRRPIPLIGIFSGFGDCGRYVCHLNDRGTVALDRLTGRQAWKVGERYVSVPVDDQHMFVAETFVGFDGPGAVVLDPRNGQVRANPAPWRPLGVIDGSELLVWRYDGPRQQLIGLFDARTARTRVIGRSEDWTTSPNCVTSVAHVLCAGPFSFGVWPR</sequence>
<accession>A0A239IRJ3</accession>
<evidence type="ECO:0000313" key="4">
    <source>
        <dbReference type="EMBL" id="SNS96189.1"/>
    </source>
</evidence>
<dbReference type="EMBL" id="FZPH01000002">
    <property type="protein sequence ID" value="SNS96189.1"/>
    <property type="molecule type" value="Genomic_DNA"/>
</dbReference>
<dbReference type="Proteomes" id="UP000198362">
    <property type="component" value="Unassembled WGS sequence"/>
</dbReference>